<dbReference type="Pfam" id="PF00528">
    <property type="entry name" value="BPD_transp_1"/>
    <property type="match status" value="1"/>
</dbReference>
<dbReference type="RefSeq" id="WP_256530554.1">
    <property type="nucleotide sequence ID" value="NZ_CP101824.1"/>
</dbReference>
<feature type="region of interest" description="Disordered" evidence="8">
    <location>
        <begin position="1"/>
        <end position="28"/>
    </location>
</feature>
<feature type="domain" description="ABC transmembrane type-1" evidence="9">
    <location>
        <begin position="138"/>
        <end position="330"/>
    </location>
</feature>
<evidence type="ECO:0000313" key="11">
    <source>
        <dbReference type="Proteomes" id="UP001595846"/>
    </source>
</evidence>
<comment type="caution">
    <text evidence="10">The sequence shown here is derived from an EMBL/GenBank/DDBJ whole genome shotgun (WGS) entry which is preliminary data.</text>
</comment>
<comment type="subcellular location">
    <subcellularLocation>
        <location evidence="1 7">Cell membrane</location>
        <topology evidence="1 7">Multi-pass membrane protein</topology>
    </subcellularLocation>
</comment>
<keyword evidence="3" id="KW-1003">Cell membrane</keyword>
<name>A0ABD5NLE1_9EURY</name>
<feature type="transmembrane region" description="Helical" evidence="7">
    <location>
        <begin position="180"/>
        <end position="198"/>
    </location>
</feature>
<keyword evidence="5 7" id="KW-1133">Transmembrane helix</keyword>
<evidence type="ECO:0000313" key="10">
    <source>
        <dbReference type="EMBL" id="MFC3957862.1"/>
    </source>
</evidence>
<dbReference type="SUPFAM" id="SSF161098">
    <property type="entry name" value="MetI-like"/>
    <property type="match status" value="1"/>
</dbReference>
<dbReference type="EMBL" id="JBHSAQ010000002">
    <property type="protein sequence ID" value="MFC3957862.1"/>
    <property type="molecule type" value="Genomic_DNA"/>
</dbReference>
<evidence type="ECO:0000259" key="9">
    <source>
        <dbReference type="PROSITE" id="PS50928"/>
    </source>
</evidence>
<keyword evidence="2 7" id="KW-0813">Transport</keyword>
<evidence type="ECO:0000256" key="6">
    <source>
        <dbReference type="ARBA" id="ARBA00023136"/>
    </source>
</evidence>
<dbReference type="PANTHER" id="PTHR43386:SF1">
    <property type="entry name" value="D,D-DIPEPTIDE TRANSPORT SYSTEM PERMEASE PROTEIN DDPC-RELATED"/>
    <property type="match status" value="1"/>
</dbReference>
<evidence type="ECO:0000256" key="1">
    <source>
        <dbReference type="ARBA" id="ARBA00004651"/>
    </source>
</evidence>
<feature type="transmembrane region" description="Helical" evidence="7">
    <location>
        <begin position="262"/>
        <end position="287"/>
    </location>
</feature>
<dbReference type="PROSITE" id="PS50928">
    <property type="entry name" value="ABC_TM1"/>
    <property type="match status" value="1"/>
</dbReference>
<accession>A0ABD5NLE1</accession>
<dbReference type="InterPro" id="IPR000515">
    <property type="entry name" value="MetI-like"/>
</dbReference>
<evidence type="ECO:0000256" key="3">
    <source>
        <dbReference type="ARBA" id="ARBA00022475"/>
    </source>
</evidence>
<dbReference type="PANTHER" id="PTHR43386">
    <property type="entry name" value="OLIGOPEPTIDE TRANSPORT SYSTEM PERMEASE PROTEIN APPC"/>
    <property type="match status" value="1"/>
</dbReference>
<feature type="transmembrane region" description="Helical" evidence="7">
    <location>
        <begin position="307"/>
        <end position="330"/>
    </location>
</feature>
<dbReference type="Proteomes" id="UP001595846">
    <property type="component" value="Unassembled WGS sequence"/>
</dbReference>
<organism evidence="10 11">
    <name type="scientific">Halovivax cerinus</name>
    <dbReference type="NCBI Taxonomy" id="1487865"/>
    <lineage>
        <taxon>Archaea</taxon>
        <taxon>Methanobacteriati</taxon>
        <taxon>Methanobacteriota</taxon>
        <taxon>Stenosarchaea group</taxon>
        <taxon>Halobacteria</taxon>
        <taxon>Halobacteriales</taxon>
        <taxon>Natrialbaceae</taxon>
        <taxon>Halovivax</taxon>
    </lineage>
</organism>
<dbReference type="AlphaFoldDB" id="A0ABD5NLE1"/>
<keyword evidence="4 7" id="KW-0812">Transmembrane</keyword>
<keyword evidence="11" id="KW-1185">Reference proteome</keyword>
<dbReference type="GO" id="GO:0005886">
    <property type="term" value="C:plasma membrane"/>
    <property type="evidence" value="ECO:0007669"/>
    <property type="project" value="UniProtKB-SubCell"/>
</dbReference>
<sequence length="344" mass="37372">MSASKTKPRDRNPTETTSDALADESTSEPEVQAEFGLYYTLKQVQRDATARYGFYLIVFVSAVALFVTIDTYLSTLTFGRVDDFAIAEALPVLHHPETGPLDYETWQPPVWHPDGTWEYPLGTDQAGRDYLTRVIYGTRVSVTTGFVATLLGAAGGTTVGAVAGYYGGWVDELLMRGVEILYAIPPLVLVIVFTVFASGGDPDIGYAMLGVGIVSIPVFARIIRSRVLSVREMAYVEAARAAGVRDRTIIRRHVIPNSISPVVVYATLQIGFAILTVAGLSFLGYGAQPPTADWGEMLQRAQGQMNSNVWVSIWPGLAILLTVMGFNLLGDGLQDALDPRIDND</sequence>
<dbReference type="GeneID" id="73903241"/>
<evidence type="ECO:0000256" key="4">
    <source>
        <dbReference type="ARBA" id="ARBA00022692"/>
    </source>
</evidence>
<reference evidence="10 11" key="1">
    <citation type="journal article" date="2019" name="Int. J. Syst. Evol. Microbiol.">
        <title>The Global Catalogue of Microorganisms (GCM) 10K type strain sequencing project: providing services to taxonomists for standard genome sequencing and annotation.</title>
        <authorList>
            <consortium name="The Broad Institute Genomics Platform"/>
            <consortium name="The Broad Institute Genome Sequencing Center for Infectious Disease"/>
            <person name="Wu L."/>
            <person name="Ma J."/>
        </authorList>
    </citation>
    <scope>NUCLEOTIDE SEQUENCE [LARGE SCALE GENOMIC DNA]</scope>
    <source>
        <strain evidence="10 11">IBRC-M 10256</strain>
    </source>
</reference>
<protein>
    <submittedName>
        <fullName evidence="10">ABC transporter permease</fullName>
    </submittedName>
</protein>
<feature type="transmembrane region" description="Helical" evidence="7">
    <location>
        <begin position="204"/>
        <end position="223"/>
    </location>
</feature>
<dbReference type="InterPro" id="IPR050366">
    <property type="entry name" value="BP-dependent_transpt_permease"/>
</dbReference>
<gene>
    <name evidence="10" type="ORF">ACFOUR_05685</name>
</gene>
<proteinExistence type="inferred from homology"/>
<dbReference type="CDD" id="cd06261">
    <property type="entry name" value="TM_PBP2"/>
    <property type="match status" value="1"/>
</dbReference>
<evidence type="ECO:0000256" key="2">
    <source>
        <dbReference type="ARBA" id="ARBA00022448"/>
    </source>
</evidence>
<feature type="transmembrane region" description="Helical" evidence="7">
    <location>
        <begin position="52"/>
        <end position="73"/>
    </location>
</feature>
<keyword evidence="6 7" id="KW-0472">Membrane</keyword>
<evidence type="ECO:0000256" key="8">
    <source>
        <dbReference type="SAM" id="MobiDB-lite"/>
    </source>
</evidence>
<evidence type="ECO:0000256" key="5">
    <source>
        <dbReference type="ARBA" id="ARBA00022989"/>
    </source>
</evidence>
<feature type="transmembrane region" description="Helical" evidence="7">
    <location>
        <begin position="146"/>
        <end position="168"/>
    </location>
</feature>
<evidence type="ECO:0000256" key="7">
    <source>
        <dbReference type="RuleBase" id="RU363032"/>
    </source>
</evidence>
<dbReference type="InterPro" id="IPR035906">
    <property type="entry name" value="MetI-like_sf"/>
</dbReference>
<dbReference type="Gene3D" id="1.10.3720.10">
    <property type="entry name" value="MetI-like"/>
    <property type="match status" value="1"/>
</dbReference>
<comment type="similarity">
    <text evidence="7">Belongs to the binding-protein-dependent transport system permease family.</text>
</comment>